<dbReference type="Proteomes" id="UP000004995">
    <property type="component" value="Unassembled WGS sequence"/>
</dbReference>
<reference evidence="3" key="1">
    <citation type="journal article" date="2012" name="Nat. Biotechnol.">
        <title>Reference genome sequence of the model plant Setaria.</title>
        <authorList>
            <person name="Bennetzen J.L."/>
            <person name="Schmutz J."/>
            <person name="Wang H."/>
            <person name="Percifield R."/>
            <person name="Hawkins J."/>
            <person name="Pontaroli A.C."/>
            <person name="Estep M."/>
            <person name="Feng L."/>
            <person name="Vaughn J.N."/>
            <person name="Grimwood J."/>
            <person name="Jenkins J."/>
            <person name="Barry K."/>
            <person name="Lindquist E."/>
            <person name="Hellsten U."/>
            <person name="Deshpande S."/>
            <person name="Wang X."/>
            <person name="Wu X."/>
            <person name="Mitros T."/>
            <person name="Triplett J."/>
            <person name="Yang X."/>
            <person name="Ye C.Y."/>
            <person name="Mauro-Herrera M."/>
            <person name="Wang L."/>
            <person name="Li P."/>
            <person name="Sharma M."/>
            <person name="Sharma R."/>
            <person name="Ronald P.C."/>
            <person name="Panaud O."/>
            <person name="Kellogg E.A."/>
            <person name="Brutnell T.P."/>
            <person name="Doust A.N."/>
            <person name="Tuskan G.A."/>
            <person name="Rokhsar D."/>
            <person name="Devos K.M."/>
        </authorList>
    </citation>
    <scope>NUCLEOTIDE SEQUENCE [LARGE SCALE GENOMIC DNA]</scope>
    <source>
        <strain evidence="3">cv. Yugu1</strain>
    </source>
</reference>
<name>K3YC40_SETIT</name>
<evidence type="ECO:0000313" key="2">
    <source>
        <dbReference type="EnsemblPlants" id="KQK96294"/>
    </source>
</evidence>
<accession>K3YC40</accession>
<protein>
    <submittedName>
        <fullName evidence="2">Uncharacterized protein</fullName>
    </submittedName>
</protein>
<dbReference type="Gramene" id="KQK96294">
    <property type="protein sequence ID" value="KQK96294"/>
    <property type="gene ID" value="SETIT_011784mg"/>
</dbReference>
<dbReference type="InParanoid" id="K3YC40"/>
<evidence type="ECO:0000313" key="3">
    <source>
        <dbReference type="Proteomes" id="UP000004995"/>
    </source>
</evidence>
<organism evidence="2 3">
    <name type="scientific">Setaria italica</name>
    <name type="common">Foxtail millet</name>
    <name type="synonym">Panicum italicum</name>
    <dbReference type="NCBI Taxonomy" id="4555"/>
    <lineage>
        <taxon>Eukaryota</taxon>
        <taxon>Viridiplantae</taxon>
        <taxon>Streptophyta</taxon>
        <taxon>Embryophyta</taxon>
        <taxon>Tracheophyta</taxon>
        <taxon>Spermatophyta</taxon>
        <taxon>Magnoliopsida</taxon>
        <taxon>Liliopsida</taxon>
        <taxon>Poales</taxon>
        <taxon>Poaceae</taxon>
        <taxon>PACMAD clade</taxon>
        <taxon>Panicoideae</taxon>
        <taxon>Panicodae</taxon>
        <taxon>Paniceae</taxon>
        <taxon>Cenchrinae</taxon>
        <taxon>Setaria</taxon>
    </lineage>
</organism>
<sequence length="139" mass="15204">MEDVSSPLRVYSRQRRRARASSPPAAPDSQVESSLATPIQRLSRVCKSVDKLLPQPVIQKHWKKAPLPGSLPCRSRHVVATKPCLPGPAVTDAQKTQDSYSKLYKPLLSDSHVSAMAAIFGWTVGEGDEVRSTEVLAML</sequence>
<feature type="region of interest" description="Disordered" evidence="1">
    <location>
        <begin position="1"/>
        <end position="35"/>
    </location>
</feature>
<dbReference type="EMBL" id="AGNK02004079">
    <property type="status" value="NOT_ANNOTATED_CDS"/>
    <property type="molecule type" value="Genomic_DNA"/>
</dbReference>
<evidence type="ECO:0000256" key="1">
    <source>
        <dbReference type="SAM" id="MobiDB-lite"/>
    </source>
</evidence>
<reference evidence="2" key="2">
    <citation type="submission" date="2018-08" db="UniProtKB">
        <authorList>
            <consortium name="EnsemblPlants"/>
        </authorList>
    </citation>
    <scope>IDENTIFICATION</scope>
    <source>
        <strain evidence="2">Yugu1</strain>
    </source>
</reference>
<dbReference type="EnsemblPlants" id="KQK96294">
    <property type="protein sequence ID" value="KQK96294"/>
    <property type="gene ID" value="SETIT_011784mg"/>
</dbReference>
<proteinExistence type="predicted"/>
<keyword evidence="3" id="KW-1185">Reference proteome</keyword>
<dbReference type="HOGENOM" id="CLU_1848557_0_0_1"/>
<dbReference type="AlphaFoldDB" id="K3YC40"/>